<keyword evidence="1" id="KW-0812">Transmembrane</keyword>
<keyword evidence="1" id="KW-0472">Membrane</keyword>
<sequence length="89" mass="10134">MQDKRQPISEEKAARIAVGATVAGVLLVLFLVVVLIIQFVQIGVHNRMEEELDEQIARYEQMISDGEDKILSYTEGNGLYYLARKHGWQ</sequence>
<reference evidence="2" key="2">
    <citation type="submission" date="2021-04" db="EMBL/GenBank/DDBJ databases">
        <authorList>
            <person name="Gilroy R."/>
        </authorList>
    </citation>
    <scope>NUCLEOTIDE SEQUENCE</scope>
    <source>
        <strain evidence="2">ChiW7-2402</strain>
    </source>
</reference>
<reference evidence="2" key="1">
    <citation type="journal article" date="2021" name="PeerJ">
        <title>Extensive microbial diversity within the chicken gut microbiome revealed by metagenomics and culture.</title>
        <authorList>
            <person name="Gilroy R."/>
            <person name="Ravi A."/>
            <person name="Getino M."/>
            <person name="Pursley I."/>
            <person name="Horton D.L."/>
            <person name="Alikhan N.F."/>
            <person name="Baker D."/>
            <person name="Gharbi K."/>
            <person name="Hall N."/>
            <person name="Watson M."/>
            <person name="Adriaenssens E.M."/>
            <person name="Foster-Nyarko E."/>
            <person name="Jarju S."/>
            <person name="Secka A."/>
            <person name="Antonio M."/>
            <person name="Oren A."/>
            <person name="Chaudhuri R.R."/>
            <person name="La Ragione R."/>
            <person name="Hildebrand F."/>
            <person name="Pallen M.J."/>
        </authorList>
    </citation>
    <scope>NUCLEOTIDE SEQUENCE</scope>
    <source>
        <strain evidence="2">ChiW7-2402</strain>
    </source>
</reference>
<evidence type="ECO:0000313" key="3">
    <source>
        <dbReference type="Proteomes" id="UP000824102"/>
    </source>
</evidence>
<dbReference type="EMBL" id="DXBB01000077">
    <property type="protein sequence ID" value="HIZ73048.1"/>
    <property type="molecule type" value="Genomic_DNA"/>
</dbReference>
<proteinExistence type="predicted"/>
<name>A0A9D2G4J1_9FIRM</name>
<keyword evidence="1" id="KW-1133">Transmembrane helix</keyword>
<evidence type="ECO:0000313" key="2">
    <source>
        <dbReference type="EMBL" id="HIZ73048.1"/>
    </source>
</evidence>
<dbReference type="AlphaFoldDB" id="A0A9D2G4J1"/>
<evidence type="ECO:0000256" key="1">
    <source>
        <dbReference type="SAM" id="Phobius"/>
    </source>
</evidence>
<organism evidence="2 3">
    <name type="scientific">Candidatus Gallimonas intestinavium</name>
    <dbReference type="NCBI Taxonomy" id="2838603"/>
    <lineage>
        <taxon>Bacteria</taxon>
        <taxon>Bacillati</taxon>
        <taxon>Bacillota</taxon>
        <taxon>Clostridia</taxon>
        <taxon>Candidatus Gallimonas</taxon>
    </lineage>
</organism>
<accession>A0A9D2G4J1</accession>
<feature type="transmembrane region" description="Helical" evidence="1">
    <location>
        <begin position="16"/>
        <end position="40"/>
    </location>
</feature>
<comment type="caution">
    <text evidence="2">The sequence shown here is derived from an EMBL/GenBank/DDBJ whole genome shotgun (WGS) entry which is preliminary data.</text>
</comment>
<protein>
    <submittedName>
        <fullName evidence="2">Uncharacterized protein</fullName>
    </submittedName>
</protein>
<dbReference type="Proteomes" id="UP000824102">
    <property type="component" value="Unassembled WGS sequence"/>
</dbReference>
<gene>
    <name evidence="2" type="ORF">H9964_05675</name>
</gene>